<gene>
    <name evidence="1" type="ORF">UFOPK2366_01235</name>
</gene>
<proteinExistence type="predicted"/>
<dbReference type="AlphaFoldDB" id="A0A6J6PP04"/>
<organism evidence="1">
    <name type="scientific">freshwater metagenome</name>
    <dbReference type="NCBI Taxonomy" id="449393"/>
    <lineage>
        <taxon>unclassified sequences</taxon>
        <taxon>metagenomes</taxon>
        <taxon>ecological metagenomes</taxon>
    </lineage>
</organism>
<name>A0A6J6PP04_9ZZZZ</name>
<dbReference type="EMBL" id="CAEZXM010000233">
    <property type="protein sequence ID" value="CAB4700242.1"/>
    <property type="molecule type" value="Genomic_DNA"/>
</dbReference>
<protein>
    <submittedName>
        <fullName evidence="1">Unannotated protein</fullName>
    </submittedName>
</protein>
<reference evidence="1" key="1">
    <citation type="submission" date="2020-05" db="EMBL/GenBank/DDBJ databases">
        <authorList>
            <person name="Chiriac C."/>
            <person name="Salcher M."/>
            <person name="Ghai R."/>
            <person name="Kavagutti S V."/>
        </authorList>
    </citation>
    <scope>NUCLEOTIDE SEQUENCE</scope>
</reference>
<sequence>MAAENPDKLRELIEMWWQQAEQFKVLPLNNQPAKFGDTRYRHDTYVYYPGIGSIPENIAPNLRNRGFHIIAELDVTADANIDGALVCHGGPSGGYAVYIQNRRLHYVNNRLGAEITTISASVPLPAGRISARVVFTPTGRFTGDIALYYDDVPVGEGRIPRTTPFSYGVDGFTVGHQRGASVTPAYTPPFAVDHSVLRRVVIEGIGRAYRDPVAEERVAMGQQ</sequence>
<evidence type="ECO:0000313" key="1">
    <source>
        <dbReference type="EMBL" id="CAB4700242.1"/>
    </source>
</evidence>
<accession>A0A6J6PP04</accession>